<proteinExistence type="predicted"/>
<dbReference type="RefSeq" id="WP_181376281.1">
    <property type="nucleotide sequence ID" value="NZ_BDOQ01000013.1"/>
</dbReference>
<dbReference type="InterPro" id="IPR013424">
    <property type="entry name" value="Ice-binding_C"/>
</dbReference>
<evidence type="ECO:0000259" key="2">
    <source>
        <dbReference type="Pfam" id="PF07589"/>
    </source>
</evidence>
<dbReference type="Pfam" id="PF07589">
    <property type="entry name" value="PEP-CTERM"/>
    <property type="match status" value="1"/>
</dbReference>
<gene>
    <name evidence="3" type="ORF">NMK_2616</name>
</gene>
<dbReference type="AlphaFoldDB" id="A0A2R5FAF9"/>
<dbReference type="EMBL" id="BDOQ01000013">
    <property type="protein sequence ID" value="GBG15015.1"/>
    <property type="molecule type" value="Genomic_DNA"/>
</dbReference>
<protein>
    <recommendedName>
        <fullName evidence="2">Ice-binding protein C-terminal domain-containing protein</fullName>
    </recommendedName>
</protein>
<evidence type="ECO:0000256" key="1">
    <source>
        <dbReference type="SAM" id="SignalP"/>
    </source>
</evidence>
<feature type="signal peptide" evidence="1">
    <location>
        <begin position="1"/>
        <end position="23"/>
    </location>
</feature>
<comment type="caution">
    <text evidence="3">The sequence shown here is derived from an EMBL/GenBank/DDBJ whole genome shotgun (WGS) entry which is preliminary data.</text>
</comment>
<sequence>MKFNLKHAVAVAALAGAFGSAQAATVSLSGGDQTVNLGSDPTAANAYSVSHASGSFSDVFNFSLSQMSNSIASAVSLYLPGINGAASTYSITGATLSLFSDPGGDGTAGSNSKVASVVFGSSNGTLAVNNLAAGNYYWQLTGTADGLNGGAYLYAADTAPVPEPGTYAMMLAGLGLLGFVAKRRLDQTPSNGASFGMGMA</sequence>
<dbReference type="NCBIfam" id="TIGR02595">
    <property type="entry name" value="PEP_CTERM"/>
    <property type="match status" value="1"/>
</dbReference>
<keyword evidence="4" id="KW-1185">Reference proteome</keyword>
<feature type="domain" description="Ice-binding protein C-terminal" evidence="2">
    <location>
        <begin position="160"/>
        <end position="184"/>
    </location>
</feature>
<accession>A0A2R5FAF9</accession>
<organism evidence="3 4">
    <name type="scientific">Novimethylophilus kurashikiensis</name>
    <dbReference type="NCBI Taxonomy" id="1825523"/>
    <lineage>
        <taxon>Bacteria</taxon>
        <taxon>Pseudomonadati</taxon>
        <taxon>Pseudomonadota</taxon>
        <taxon>Betaproteobacteria</taxon>
        <taxon>Nitrosomonadales</taxon>
        <taxon>Methylophilaceae</taxon>
        <taxon>Novimethylophilus</taxon>
    </lineage>
</organism>
<name>A0A2R5FAF9_9PROT</name>
<reference evidence="3 4" key="1">
    <citation type="journal article" date="2018" name="Environ. Microbiol.">
        <title>Isolation and genomic characterization of Novimethylophilus kurashikiensis gen. nov. sp. nov., a new lanthanide-dependent methylotrophic species of Methylophilaceae.</title>
        <authorList>
            <person name="Lv H."/>
            <person name="Sahin N."/>
            <person name="Tani A."/>
        </authorList>
    </citation>
    <scope>NUCLEOTIDE SEQUENCE [LARGE SCALE GENOMIC DNA]</scope>
    <source>
        <strain evidence="3 4">La2-4</strain>
    </source>
</reference>
<dbReference type="Proteomes" id="UP000245081">
    <property type="component" value="Unassembled WGS sequence"/>
</dbReference>
<evidence type="ECO:0000313" key="3">
    <source>
        <dbReference type="EMBL" id="GBG15015.1"/>
    </source>
</evidence>
<keyword evidence="1" id="KW-0732">Signal</keyword>
<evidence type="ECO:0000313" key="4">
    <source>
        <dbReference type="Proteomes" id="UP000245081"/>
    </source>
</evidence>
<feature type="chain" id="PRO_5015359104" description="Ice-binding protein C-terminal domain-containing protein" evidence="1">
    <location>
        <begin position="24"/>
        <end position="200"/>
    </location>
</feature>
<dbReference type="NCBIfam" id="NF038126">
    <property type="entry name" value="PEP_CTERM_FxDxF"/>
    <property type="match status" value="1"/>
</dbReference>